<dbReference type="SUPFAM" id="SSF53335">
    <property type="entry name" value="S-adenosyl-L-methionine-dependent methyltransferases"/>
    <property type="match status" value="1"/>
</dbReference>
<evidence type="ECO:0000313" key="3">
    <source>
        <dbReference type="Proteomes" id="UP000292346"/>
    </source>
</evidence>
<reference evidence="2 3" key="1">
    <citation type="submission" date="2019-02" db="EMBL/GenBank/DDBJ databases">
        <title>Kribbella capetownensis sp. nov. and Kribbella speibonae sp. nov., isolated from soil.</title>
        <authorList>
            <person name="Curtis S.M."/>
            <person name="Norton I."/>
            <person name="Everest G.J."/>
            <person name="Meyers P.R."/>
        </authorList>
    </citation>
    <scope>NUCLEOTIDE SEQUENCE [LARGE SCALE GENOMIC DNA]</scope>
    <source>
        <strain evidence="2 3">KCTC 29219</strain>
    </source>
</reference>
<sequence length="246" mass="26850">MRFLQGRFRAACGVRAGDRVLDVGCGGGQTTREAAADAGRGRVVGVDVSEQMLEHARRRTAEEHISYLLADAATYDFGEAAFDVCISRFGVMFFADPVGAFGNLRRALRPRGRLVAMVWQPRAENEWAQVIPATIARTTESDRADGVFRDESPFVFGDPEVTRGILMSAGFGEVTFAEVRERLYYGPDVETAYENVLQLREPLALLAELTPADADRARADLRAMLAAHDSGDGVLFDSAAWIVTAS</sequence>
<accession>A0A4R0HCF8</accession>
<dbReference type="Gene3D" id="3.40.50.150">
    <property type="entry name" value="Vaccinia Virus protein VP39"/>
    <property type="match status" value="1"/>
</dbReference>
<feature type="domain" description="Methyltransferase type 11" evidence="1">
    <location>
        <begin position="21"/>
        <end position="115"/>
    </location>
</feature>
<keyword evidence="2" id="KW-0489">Methyltransferase</keyword>
<dbReference type="OrthoDB" id="9777638at2"/>
<proteinExistence type="predicted"/>
<gene>
    <name evidence="2" type="ORF">E0H45_14835</name>
</gene>
<dbReference type="PANTHER" id="PTHR43861:SF1">
    <property type="entry name" value="TRANS-ACONITATE 2-METHYLTRANSFERASE"/>
    <property type="match status" value="1"/>
</dbReference>
<dbReference type="InterPro" id="IPR029063">
    <property type="entry name" value="SAM-dependent_MTases_sf"/>
</dbReference>
<dbReference type="EMBL" id="SJJZ01000002">
    <property type="protein sequence ID" value="TCC08717.1"/>
    <property type="molecule type" value="Genomic_DNA"/>
</dbReference>
<name>A0A4R0HCF8_9ACTN</name>
<evidence type="ECO:0000313" key="2">
    <source>
        <dbReference type="EMBL" id="TCC08717.1"/>
    </source>
</evidence>
<dbReference type="Proteomes" id="UP000292346">
    <property type="component" value="Unassembled WGS sequence"/>
</dbReference>
<protein>
    <submittedName>
        <fullName evidence="2">Class I SAM-dependent methyltransferase</fullName>
    </submittedName>
</protein>
<dbReference type="CDD" id="cd02440">
    <property type="entry name" value="AdoMet_MTases"/>
    <property type="match status" value="1"/>
</dbReference>
<dbReference type="AlphaFoldDB" id="A0A4R0HCF8"/>
<dbReference type="InterPro" id="IPR013216">
    <property type="entry name" value="Methyltransf_11"/>
</dbReference>
<dbReference type="GO" id="GO:0008757">
    <property type="term" value="F:S-adenosylmethionine-dependent methyltransferase activity"/>
    <property type="evidence" value="ECO:0007669"/>
    <property type="project" value="InterPro"/>
</dbReference>
<evidence type="ECO:0000259" key="1">
    <source>
        <dbReference type="Pfam" id="PF08241"/>
    </source>
</evidence>
<comment type="caution">
    <text evidence="2">The sequence shown here is derived from an EMBL/GenBank/DDBJ whole genome shotgun (WGS) entry which is preliminary data.</text>
</comment>
<dbReference type="PANTHER" id="PTHR43861">
    <property type="entry name" value="TRANS-ACONITATE 2-METHYLTRANSFERASE-RELATED"/>
    <property type="match status" value="1"/>
</dbReference>
<keyword evidence="2" id="KW-0808">Transferase</keyword>
<organism evidence="2 3">
    <name type="scientific">Kribbella soli</name>
    <dbReference type="NCBI Taxonomy" id="1124743"/>
    <lineage>
        <taxon>Bacteria</taxon>
        <taxon>Bacillati</taxon>
        <taxon>Actinomycetota</taxon>
        <taxon>Actinomycetes</taxon>
        <taxon>Propionibacteriales</taxon>
        <taxon>Kribbellaceae</taxon>
        <taxon>Kribbella</taxon>
    </lineage>
</organism>
<keyword evidence="3" id="KW-1185">Reference proteome</keyword>
<dbReference type="GO" id="GO:0032259">
    <property type="term" value="P:methylation"/>
    <property type="evidence" value="ECO:0007669"/>
    <property type="project" value="UniProtKB-KW"/>
</dbReference>
<dbReference type="Pfam" id="PF08241">
    <property type="entry name" value="Methyltransf_11"/>
    <property type="match status" value="1"/>
</dbReference>